<dbReference type="GO" id="GO:0005615">
    <property type="term" value="C:extracellular space"/>
    <property type="evidence" value="ECO:0007669"/>
    <property type="project" value="InterPro"/>
</dbReference>
<dbReference type="InterPro" id="IPR000215">
    <property type="entry name" value="Serpin_fam"/>
</dbReference>
<dbReference type="GO" id="GO:0004867">
    <property type="term" value="F:serine-type endopeptidase inhibitor activity"/>
    <property type="evidence" value="ECO:0007669"/>
    <property type="project" value="InterPro"/>
</dbReference>
<dbReference type="Pfam" id="PF00079">
    <property type="entry name" value="Serpin"/>
    <property type="match status" value="1"/>
</dbReference>
<dbReference type="EMBL" id="AWWV01010091">
    <property type="protein sequence ID" value="OMO81748.1"/>
    <property type="molecule type" value="Genomic_DNA"/>
</dbReference>
<dbReference type="InterPro" id="IPR023796">
    <property type="entry name" value="Serpin_dom"/>
</dbReference>
<dbReference type="OrthoDB" id="1063785at2759"/>
<dbReference type="Gramene" id="OMO81748">
    <property type="protein sequence ID" value="OMO81748"/>
    <property type="gene ID" value="CCACVL1_12242"/>
</dbReference>
<dbReference type="STRING" id="210143.A0A1R3IGN2"/>
<evidence type="ECO:0000259" key="2">
    <source>
        <dbReference type="Pfam" id="PF00079"/>
    </source>
</evidence>
<comment type="similarity">
    <text evidence="1">Belongs to the serpin family.</text>
</comment>
<dbReference type="InterPro" id="IPR042178">
    <property type="entry name" value="Serpin_sf_1"/>
</dbReference>
<evidence type="ECO:0000256" key="1">
    <source>
        <dbReference type="ARBA" id="ARBA00009500"/>
    </source>
</evidence>
<dbReference type="Gene3D" id="3.30.497.10">
    <property type="entry name" value="Antithrombin, subunit I, domain 2"/>
    <property type="match status" value="1"/>
</dbReference>
<dbReference type="PANTHER" id="PTHR11461:SF211">
    <property type="entry name" value="GH10112P-RELATED"/>
    <property type="match status" value="1"/>
</dbReference>
<evidence type="ECO:0000313" key="4">
    <source>
        <dbReference type="Proteomes" id="UP000188268"/>
    </source>
</evidence>
<name>A0A1R3IGN2_COCAP</name>
<sequence>MSLEDIGGADAVDLGLQIVKLQLLKESEAGFDRNFAGSPLSLTFFLSLLASNSKGDIKDRLLASLGSKSSDELYEKSSNLLFLANSRQDSSKDAQGQGPLLLMNNGIWVDQRFSLKPTFKDVLDHVFKTEVRFLDFQNKVFIHS</sequence>
<comment type="caution">
    <text evidence="3">The sequence shown here is derived from an EMBL/GenBank/DDBJ whole genome shotgun (WGS) entry which is preliminary data.</text>
</comment>
<dbReference type="Proteomes" id="UP000188268">
    <property type="component" value="Unassembled WGS sequence"/>
</dbReference>
<dbReference type="AlphaFoldDB" id="A0A1R3IGN2"/>
<dbReference type="PANTHER" id="PTHR11461">
    <property type="entry name" value="SERINE PROTEASE INHIBITOR, SERPIN"/>
    <property type="match status" value="1"/>
</dbReference>
<accession>A0A1R3IGN2</accession>
<proteinExistence type="inferred from homology"/>
<reference evidence="3 4" key="1">
    <citation type="submission" date="2013-09" db="EMBL/GenBank/DDBJ databases">
        <title>Corchorus capsularis genome sequencing.</title>
        <authorList>
            <person name="Alam M."/>
            <person name="Haque M.S."/>
            <person name="Islam M.S."/>
            <person name="Emdad E.M."/>
            <person name="Islam M.M."/>
            <person name="Ahmed B."/>
            <person name="Halim A."/>
            <person name="Hossen Q.M.M."/>
            <person name="Hossain M.Z."/>
            <person name="Ahmed R."/>
            <person name="Khan M.M."/>
            <person name="Islam R."/>
            <person name="Rashid M.M."/>
            <person name="Khan S.A."/>
            <person name="Rahman M.S."/>
            <person name="Alam M."/>
        </authorList>
    </citation>
    <scope>NUCLEOTIDE SEQUENCE [LARGE SCALE GENOMIC DNA]</scope>
    <source>
        <strain evidence="4">cv. CVL-1</strain>
        <tissue evidence="3">Whole seedling</tissue>
    </source>
</reference>
<organism evidence="3 4">
    <name type="scientific">Corchorus capsularis</name>
    <name type="common">Jute</name>
    <dbReference type="NCBI Taxonomy" id="210143"/>
    <lineage>
        <taxon>Eukaryota</taxon>
        <taxon>Viridiplantae</taxon>
        <taxon>Streptophyta</taxon>
        <taxon>Embryophyta</taxon>
        <taxon>Tracheophyta</taxon>
        <taxon>Spermatophyta</taxon>
        <taxon>Magnoliopsida</taxon>
        <taxon>eudicotyledons</taxon>
        <taxon>Gunneridae</taxon>
        <taxon>Pentapetalae</taxon>
        <taxon>rosids</taxon>
        <taxon>malvids</taxon>
        <taxon>Malvales</taxon>
        <taxon>Malvaceae</taxon>
        <taxon>Grewioideae</taxon>
        <taxon>Apeibeae</taxon>
        <taxon>Corchorus</taxon>
    </lineage>
</organism>
<feature type="domain" description="Serpin" evidence="2">
    <location>
        <begin position="22"/>
        <end position="139"/>
    </location>
</feature>
<protein>
    <submittedName>
        <fullName evidence="3">Serpin family</fullName>
    </submittedName>
</protein>
<dbReference type="SUPFAM" id="SSF56574">
    <property type="entry name" value="Serpins"/>
    <property type="match status" value="1"/>
</dbReference>
<evidence type="ECO:0000313" key="3">
    <source>
        <dbReference type="EMBL" id="OMO81748.1"/>
    </source>
</evidence>
<dbReference type="InterPro" id="IPR036186">
    <property type="entry name" value="Serpin_sf"/>
</dbReference>
<gene>
    <name evidence="3" type="ORF">CCACVL1_12242</name>
</gene>
<keyword evidence="4" id="KW-1185">Reference proteome</keyword>